<evidence type="ECO:0000313" key="1">
    <source>
        <dbReference type="EMBL" id="QBK92491.1"/>
    </source>
</evidence>
<accession>A0A481ZCU9</accession>
<dbReference type="EMBL" id="MK500578">
    <property type="protein sequence ID" value="QBK92491.1"/>
    <property type="molecule type" value="Genomic_DNA"/>
</dbReference>
<organism evidence="1">
    <name type="scientific">Pithovirus LCPAC401</name>
    <dbReference type="NCBI Taxonomy" id="2506595"/>
    <lineage>
        <taxon>Viruses</taxon>
        <taxon>Pithoviruses</taxon>
    </lineage>
</organism>
<protein>
    <submittedName>
        <fullName evidence="1">Uncharacterized protein</fullName>
    </submittedName>
</protein>
<sequence>METDKVIWEIMEHDREEIATEHEGEWHNVVVVTGSDFRTTVR</sequence>
<name>A0A481ZCU9_9VIRU</name>
<reference evidence="1" key="1">
    <citation type="journal article" date="2019" name="MBio">
        <title>Virus Genomes from Deep Sea Sediments Expand the Ocean Megavirome and Support Independent Origins of Viral Gigantism.</title>
        <authorList>
            <person name="Backstrom D."/>
            <person name="Yutin N."/>
            <person name="Jorgensen S.L."/>
            <person name="Dharamshi J."/>
            <person name="Homa F."/>
            <person name="Zaremba-Niedwiedzka K."/>
            <person name="Spang A."/>
            <person name="Wolf Y.I."/>
            <person name="Koonin E.V."/>
            <person name="Ettema T.J."/>
        </authorList>
    </citation>
    <scope>NUCLEOTIDE SEQUENCE</scope>
</reference>
<proteinExistence type="predicted"/>
<gene>
    <name evidence="1" type="ORF">LCPAC401_01290</name>
</gene>